<accession>A0ABY0V4T0</accession>
<dbReference type="InterPro" id="IPR002410">
    <property type="entry name" value="Peptidase_S33"/>
</dbReference>
<dbReference type="RefSeq" id="WP_092648072.1">
    <property type="nucleotide sequence ID" value="NZ_LT629792.1"/>
</dbReference>
<organism evidence="4 5">
    <name type="scientific">Schaalia radingae</name>
    <dbReference type="NCBI Taxonomy" id="131110"/>
    <lineage>
        <taxon>Bacteria</taxon>
        <taxon>Bacillati</taxon>
        <taxon>Actinomycetota</taxon>
        <taxon>Actinomycetes</taxon>
        <taxon>Actinomycetales</taxon>
        <taxon>Actinomycetaceae</taxon>
        <taxon>Schaalia</taxon>
    </lineage>
</organism>
<gene>
    <name evidence="4" type="ORF">SAMN04489714_0107</name>
</gene>
<evidence type="ECO:0000256" key="1">
    <source>
        <dbReference type="ARBA" id="ARBA00010088"/>
    </source>
</evidence>
<dbReference type="Gene3D" id="3.40.50.1820">
    <property type="entry name" value="alpha/beta hydrolase"/>
    <property type="match status" value="1"/>
</dbReference>
<dbReference type="PANTHER" id="PTHR43248:SF2">
    <property type="entry name" value="PROLYL AMINOPEPTIDASE"/>
    <property type="match status" value="1"/>
</dbReference>
<dbReference type="Pfam" id="PF00561">
    <property type="entry name" value="Abhydrolase_1"/>
    <property type="match status" value="1"/>
</dbReference>
<evidence type="ECO:0000313" key="5">
    <source>
        <dbReference type="Proteomes" id="UP000198976"/>
    </source>
</evidence>
<dbReference type="SUPFAM" id="SSF53474">
    <property type="entry name" value="alpha/beta-Hydrolases"/>
    <property type="match status" value="1"/>
</dbReference>
<name>A0ABY0V4T0_9ACTO</name>
<comment type="similarity">
    <text evidence="1">Belongs to the peptidase S33 family.</text>
</comment>
<dbReference type="InterPro" id="IPR029058">
    <property type="entry name" value="AB_hydrolase_fold"/>
</dbReference>
<dbReference type="PANTHER" id="PTHR43248">
    <property type="entry name" value="2-SUCCINYL-6-HYDROXY-2,4-CYCLOHEXADIENE-1-CARBOXYLATE SYNTHASE"/>
    <property type="match status" value="1"/>
</dbReference>
<proteinExistence type="inferred from homology"/>
<feature type="domain" description="AB hydrolase-1" evidence="3">
    <location>
        <begin position="53"/>
        <end position="201"/>
    </location>
</feature>
<dbReference type="GO" id="GO:0016787">
    <property type="term" value="F:hydrolase activity"/>
    <property type="evidence" value="ECO:0007669"/>
    <property type="project" value="UniProtKB-KW"/>
</dbReference>
<dbReference type="InterPro" id="IPR051601">
    <property type="entry name" value="Serine_prot/Carboxylest_S33"/>
</dbReference>
<evidence type="ECO:0000256" key="2">
    <source>
        <dbReference type="ARBA" id="ARBA00022801"/>
    </source>
</evidence>
<reference evidence="4 5" key="1">
    <citation type="submission" date="2016-10" db="EMBL/GenBank/DDBJ databases">
        <authorList>
            <person name="Varghese N."/>
            <person name="Submissions S."/>
        </authorList>
    </citation>
    <scope>NUCLEOTIDE SEQUENCE [LARGE SCALE GENOMIC DNA]</scope>
    <source>
        <strain evidence="4 5">DSM 9169</strain>
    </source>
</reference>
<evidence type="ECO:0000259" key="3">
    <source>
        <dbReference type="Pfam" id="PF00561"/>
    </source>
</evidence>
<dbReference type="PRINTS" id="PR00793">
    <property type="entry name" value="PROAMNOPTASE"/>
</dbReference>
<dbReference type="Proteomes" id="UP000198976">
    <property type="component" value="Chromosome I"/>
</dbReference>
<dbReference type="InterPro" id="IPR000073">
    <property type="entry name" value="AB_hydrolase_1"/>
</dbReference>
<keyword evidence="5" id="KW-1185">Reference proteome</keyword>
<dbReference type="EMBL" id="LT629792">
    <property type="protein sequence ID" value="SDT85586.1"/>
    <property type="molecule type" value="Genomic_DNA"/>
</dbReference>
<protein>
    <submittedName>
        <fullName evidence="4">Alpha/beta hydrolase fold</fullName>
    </submittedName>
</protein>
<evidence type="ECO:0000313" key="4">
    <source>
        <dbReference type="EMBL" id="SDT85586.1"/>
    </source>
</evidence>
<keyword evidence="2 4" id="KW-0378">Hydrolase</keyword>
<sequence>MRIGSYIHHSSTIHDHTFTVPLDHNAPDAHDHGTVDIYAREIIPPGGDSLPYLVFMQGGPGGEGPRPGDFRDGFIGRMLKDYRVVLLDQRGTGRSHRLDKLTLSSLGNQSVTDEGDHAPTAQEIADYLMLFRQDQIVRDAEVVRRELAGDEPWTTLGQSFGGFINTCYLSIAPEGLRAVFNTGGLPGLTDIDSIYRLTYERTAARNRAYYERYPDDEPMIRRIAAHVRDHEECLPTGERLSTERFRMIGICLGGQLRFDTLHYMLEAPFVTVNGVSRLSRHFLQQVADEVAQTTPMYAVLQETIYAATTPALAGTATRWSADRLSREIAGFDPDADPLDTSEPYYLTGEHMMRSIFDEDPELTGLGEAADILANRTDWPAVYDPEVLAENSVPVASAVYFDDMFVPRELSLETASAIRGSRVWVTNEYQHDGLRVSGGAVLDHLFALQRD</sequence>